<feature type="chain" id="PRO_5046497337" description="Lipoprotein" evidence="1">
    <location>
        <begin position="28"/>
        <end position="149"/>
    </location>
</feature>
<proteinExistence type="predicted"/>
<keyword evidence="3" id="KW-1185">Reference proteome</keyword>
<protein>
    <recommendedName>
        <fullName evidence="4">Lipoprotein</fullName>
    </recommendedName>
</protein>
<dbReference type="Proteomes" id="UP001500191">
    <property type="component" value="Unassembled WGS sequence"/>
</dbReference>
<dbReference type="RefSeq" id="WP_343756997.1">
    <property type="nucleotide sequence ID" value="NZ_BAAADB010000008.1"/>
</dbReference>
<evidence type="ECO:0000313" key="2">
    <source>
        <dbReference type="EMBL" id="GAA0505167.1"/>
    </source>
</evidence>
<reference evidence="3" key="1">
    <citation type="journal article" date="2019" name="Int. J. Syst. Evol. Microbiol.">
        <title>The Global Catalogue of Microorganisms (GCM) 10K type strain sequencing project: providing services to taxonomists for standard genome sequencing and annotation.</title>
        <authorList>
            <consortium name="The Broad Institute Genomics Platform"/>
            <consortium name="The Broad Institute Genome Sequencing Center for Infectious Disease"/>
            <person name="Wu L."/>
            <person name="Ma J."/>
        </authorList>
    </citation>
    <scope>NUCLEOTIDE SEQUENCE [LARGE SCALE GENOMIC DNA]</scope>
    <source>
        <strain evidence="3">JCM 14368</strain>
    </source>
</reference>
<keyword evidence="1" id="KW-0732">Signal</keyword>
<dbReference type="EMBL" id="BAAADB010000008">
    <property type="protein sequence ID" value="GAA0505167.1"/>
    <property type="molecule type" value="Genomic_DNA"/>
</dbReference>
<name>A0ABP3LPY2_9DEIO</name>
<organism evidence="2 3">
    <name type="scientific">Deinococcus depolymerans</name>
    <dbReference type="NCBI Taxonomy" id="392408"/>
    <lineage>
        <taxon>Bacteria</taxon>
        <taxon>Thermotogati</taxon>
        <taxon>Deinococcota</taxon>
        <taxon>Deinococci</taxon>
        <taxon>Deinococcales</taxon>
        <taxon>Deinococcaceae</taxon>
        <taxon>Deinococcus</taxon>
    </lineage>
</organism>
<evidence type="ECO:0008006" key="4">
    <source>
        <dbReference type="Google" id="ProtNLM"/>
    </source>
</evidence>
<sequence length="149" mass="15493">MKRAALPLATLALPVLLAACAPTTQPAAQPVYSYAGEARFLLTPQKIRVTYTVDPVTHEARGEYRNLTSGGTFTLRGTQLPRPGGAATLTATIDPGDTPRLNASLLGFGVSNVPLRASGLLGATVTDTLLSGTLTVGGVKHNVTLRAER</sequence>
<feature type="signal peptide" evidence="1">
    <location>
        <begin position="1"/>
        <end position="27"/>
    </location>
</feature>
<evidence type="ECO:0000313" key="3">
    <source>
        <dbReference type="Proteomes" id="UP001500191"/>
    </source>
</evidence>
<gene>
    <name evidence="2" type="ORF">GCM10008937_11260</name>
</gene>
<dbReference type="PROSITE" id="PS51257">
    <property type="entry name" value="PROKAR_LIPOPROTEIN"/>
    <property type="match status" value="1"/>
</dbReference>
<comment type="caution">
    <text evidence="2">The sequence shown here is derived from an EMBL/GenBank/DDBJ whole genome shotgun (WGS) entry which is preliminary data.</text>
</comment>
<evidence type="ECO:0000256" key="1">
    <source>
        <dbReference type="SAM" id="SignalP"/>
    </source>
</evidence>
<accession>A0ABP3LPY2</accession>